<gene>
    <name evidence="14" type="ORF">EZV62_023958</name>
</gene>
<dbReference type="InterPro" id="IPR032872">
    <property type="entry name" value="WAK_assoc_C"/>
</dbReference>
<dbReference type="Gene3D" id="1.10.510.10">
    <property type="entry name" value="Transferase(Phosphotransferase) domain 1"/>
    <property type="match status" value="1"/>
</dbReference>
<dbReference type="InterPro" id="IPR000719">
    <property type="entry name" value="Prot_kinase_dom"/>
</dbReference>
<dbReference type="InterPro" id="IPR045874">
    <property type="entry name" value="LRK10/LRL21-25-like"/>
</dbReference>
<keyword evidence="5" id="KW-0732">Signal</keyword>
<evidence type="ECO:0000256" key="10">
    <source>
        <dbReference type="ARBA" id="ARBA00048679"/>
    </source>
</evidence>
<evidence type="ECO:0000256" key="8">
    <source>
        <dbReference type="ARBA" id="ARBA00023180"/>
    </source>
</evidence>
<keyword evidence="8" id="KW-0325">Glycoprotein</keyword>
<feature type="compositionally biased region" description="Polar residues" evidence="11">
    <location>
        <begin position="799"/>
        <end position="812"/>
    </location>
</feature>
<evidence type="ECO:0000259" key="13">
    <source>
        <dbReference type="PROSITE" id="PS50011"/>
    </source>
</evidence>
<dbReference type="InterPro" id="IPR025287">
    <property type="entry name" value="WAK_GUB"/>
</dbReference>
<keyword evidence="3" id="KW-0808">Transferase</keyword>
<dbReference type="GO" id="GO:0030247">
    <property type="term" value="F:polysaccharide binding"/>
    <property type="evidence" value="ECO:0007669"/>
    <property type="project" value="InterPro"/>
</dbReference>
<dbReference type="GO" id="GO:0004674">
    <property type="term" value="F:protein serine/threonine kinase activity"/>
    <property type="evidence" value="ECO:0007669"/>
    <property type="project" value="UniProtKB-KW"/>
</dbReference>
<dbReference type="Pfam" id="PF00069">
    <property type="entry name" value="Pkinase"/>
    <property type="match status" value="1"/>
</dbReference>
<evidence type="ECO:0000256" key="4">
    <source>
        <dbReference type="ARBA" id="ARBA00022692"/>
    </source>
</evidence>
<keyword evidence="15" id="KW-1185">Reference proteome</keyword>
<dbReference type="AlphaFoldDB" id="A0A5C7H374"/>
<dbReference type="InterPro" id="IPR011009">
    <property type="entry name" value="Kinase-like_dom_sf"/>
</dbReference>
<keyword evidence="6 12" id="KW-1133">Transmembrane helix</keyword>
<comment type="catalytic activity">
    <reaction evidence="10">
        <text>L-seryl-[protein] + ATP = O-phospho-L-seryl-[protein] + ADP + H(+)</text>
        <dbReference type="Rhea" id="RHEA:17989"/>
        <dbReference type="Rhea" id="RHEA-COMP:9863"/>
        <dbReference type="Rhea" id="RHEA-COMP:11604"/>
        <dbReference type="ChEBI" id="CHEBI:15378"/>
        <dbReference type="ChEBI" id="CHEBI:29999"/>
        <dbReference type="ChEBI" id="CHEBI:30616"/>
        <dbReference type="ChEBI" id="CHEBI:83421"/>
        <dbReference type="ChEBI" id="CHEBI:456216"/>
        <dbReference type="EC" id="2.7.11.1"/>
    </reaction>
</comment>
<evidence type="ECO:0000256" key="7">
    <source>
        <dbReference type="ARBA" id="ARBA00023136"/>
    </source>
</evidence>
<dbReference type="Pfam" id="PF14380">
    <property type="entry name" value="WAK_assoc"/>
    <property type="match status" value="2"/>
</dbReference>
<dbReference type="SUPFAM" id="SSF56112">
    <property type="entry name" value="Protein kinase-like (PK-like)"/>
    <property type="match status" value="1"/>
</dbReference>
<organism evidence="14 15">
    <name type="scientific">Acer yangbiense</name>
    <dbReference type="NCBI Taxonomy" id="1000413"/>
    <lineage>
        <taxon>Eukaryota</taxon>
        <taxon>Viridiplantae</taxon>
        <taxon>Streptophyta</taxon>
        <taxon>Embryophyta</taxon>
        <taxon>Tracheophyta</taxon>
        <taxon>Spermatophyta</taxon>
        <taxon>Magnoliopsida</taxon>
        <taxon>eudicotyledons</taxon>
        <taxon>Gunneridae</taxon>
        <taxon>Pentapetalae</taxon>
        <taxon>rosids</taxon>
        <taxon>malvids</taxon>
        <taxon>Sapindales</taxon>
        <taxon>Sapindaceae</taxon>
        <taxon>Hippocastanoideae</taxon>
        <taxon>Acereae</taxon>
        <taxon>Acer</taxon>
    </lineage>
</organism>
<feature type="region of interest" description="Disordered" evidence="11">
    <location>
        <begin position="790"/>
        <end position="812"/>
    </location>
</feature>
<dbReference type="EMBL" id="VAHF01000011">
    <property type="protein sequence ID" value="TXG51434.1"/>
    <property type="molecule type" value="Genomic_DNA"/>
</dbReference>
<dbReference type="Proteomes" id="UP000323000">
    <property type="component" value="Chromosome 11"/>
</dbReference>
<evidence type="ECO:0000256" key="9">
    <source>
        <dbReference type="ARBA" id="ARBA00047899"/>
    </source>
</evidence>
<reference evidence="15" key="1">
    <citation type="journal article" date="2019" name="Gigascience">
        <title>De novo genome assembly of the endangered Acer yangbiense, a plant species with extremely small populations endemic to Yunnan Province, China.</title>
        <authorList>
            <person name="Yang J."/>
            <person name="Wariss H.M."/>
            <person name="Tao L."/>
            <person name="Zhang R."/>
            <person name="Yun Q."/>
            <person name="Hollingsworth P."/>
            <person name="Dao Z."/>
            <person name="Luo G."/>
            <person name="Guo H."/>
            <person name="Ma Y."/>
            <person name="Sun W."/>
        </authorList>
    </citation>
    <scope>NUCLEOTIDE SEQUENCE [LARGE SCALE GENOMIC DNA]</scope>
    <source>
        <strain evidence="15">cv. Malutang</strain>
    </source>
</reference>
<keyword evidence="3" id="KW-0418">Kinase</keyword>
<name>A0A5C7H374_9ROSI</name>
<proteinExistence type="predicted"/>
<keyword evidence="7 12" id="KW-0472">Membrane</keyword>
<dbReference type="EC" id="2.7.11.1" evidence="2"/>
<dbReference type="PANTHER" id="PTHR27009">
    <property type="entry name" value="RUST RESISTANCE KINASE LR10-RELATED"/>
    <property type="match status" value="1"/>
</dbReference>
<evidence type="ECO:0000313" key="14">
    <source>
        <dbReference type="EMBL" id="TXG51434.1"/>
    </source>
</evidence>
<evidence type="ECO:0000313" key="15">
    <source>
        <dbReference type="Proteomes" id="UP000323000"/>
    </source>
</evidence>
<evidence type="ECO:0000256" key="12">
    <source>
        <dbReference type="SAM" id="Phobius"/>
    </source>
</evidence>
<feature type="transmembrane region" description="Helical" evidence="12">
    <location>
        <begin position="6"/>
        <end position="29"/>
    </location>
</feature>
<dbReference type="GO" id="GO:0016020">
    <property type="term" value="C:membrane"/>
    <property type="evidence" value="ECO:0007669"/>
    <property type="project" value="UniProtKB-SubCell"/>
</dbReference>
<comment type="subcellular location">
    <subcellularLocation>
        <location evidence="1">Membrane</location>
        <topology evidence="1">Single-pass type I membrane protein</topology>
    </subcellularLocation>
</comment>
<keyword evidence="4 12" id="KW-0812">Transmembrane</keyword>
<evidence type="ECO:0000256" key="5">
    <source>
        <dbReference type="ARBA" id="ARBA00022729"/>
    </source>
</evidence>
<keyword evidence="3" id="KW-0723">Serine/threonine-protein kinase</keyword>
<evidence type="ECO:0000256" key="2">
    <source>
        <dbReference type="ARBA" id="ARBA00012513"/>
    </source>
</evidence>
<feature type="domain" description="Protein kinase" evidence="13">
    <location>
        <begin position="469"/>
        <end position="787"/>
    </location>
</feature>
<sequence length="812" mass="91936">MEPSNLFTFTTLLHKCTIIIMITIFTTLANHSRALGRQYEACVPRTCGNRLNISYPFWISQEQESFCGYPNFEITCEDEEPVLRISNEDYIIKDFFYGNNSLLVASAAVYEETCPTPLHNLSLSRTPFNLKSTKADLFFWYNCTKKPPDYYTYPIDCASNATHYSFAGFHEEILVKANYSIDLCRNSVYVPVDVDTTDVGNLLQMNYTEILKTGFFLNWTAHNCSSCEASGIASAVGGIFMFTSIIICIYKWMKNSSKNDQDLEAFIRNHESLGEEIRLSGAMTSEEKDMAKKMIFAGLWCIQTIPLDRPSMNKGDDQPEYILWESRLYQEDNDIIDILSSKDEFIDEKNQMYVRNRPQYCGRKEFELRCDQDNEYHFIESASQKFRFLSINDSHPTMIVARDDLWNSSCPTPGTVLQDTIFNTSDFSLQVRSECEEEAGGFYTIEGSEFQLSNLSKTCKAGIKVPVLLTALNDLRPGNLGQVLDKGFDVEYKASNSSCSACEGSSGRCGSDNPLSDRFICYCPYGPRTYTTCSGLTAGLAGIAFTCIIICLFKLTKNKSMTSTTIFRKRGKNERDLEAFIRSYGSLAPTRYMYSDVKKMTNSFKDKLGQGGYGGKKRALVYEFMANGSLEKFIHNFCPKICDFGLAKLCPRKESMVSMLEARGTIGYIAPEVFSRNFGEVSHKSDVYSYGMMILEMVGGRKNLHLGVENSSKIYFPKWVYRHFELGNELKLHDGMTEEENEIAKRMIIVGLWCIQARPLDRPSMSKVIDMLQGSIEALQIPSNPFLSSPLRSPVEDSSPLSFSRSTLDNDL</sequence>
<comment type="catalytic activity">
    <reaction evidence="9">
        <text>L-threonyl-[protein] + ATP = O-phospho-L-threonyl-[protein] + ADP + H(+)</text>
        <dbReference type="Rhea" id="RHEA:46608"/>
        <dbReference type="Rhea" id="RHEA-COMP:11060"/>
        <dbReference type="Rhea" id="RHEA-COMP:11605"/>
        <dbReference type="ChEBI" id="CHEBI:15378"/>
        <dbReference type="ChEBI" id="CHEBI:30013"/>
        <dbReference type="ChEBI" id="CHEBI:30616"/>
        <dbReference type="ChEBI" id="CHEBI:61977"/>
        <dbReference type="ChEBI" id="CHEBI:456216"/>
        <dbReference type="EC" id="2.7.11.1"/>
    </reaction>
</comment>
<comment type="caution">
    <text evidence="14">The sequence shown here is derived from an EMBL/GenBank/DDBJ whole genome shotgun (WGS) entry which is preliminary data.</text>
</comment>
<evidence type="ECO:0000256" key="11">
    <source>
        <dbReference type="SAM" id="MobiDB-lite"/>
    </source>
</evidence>
<evidence type="ECO:0000256" key="6">
    <source>
        <dbReference type="ARBA" id="ARBA00022989"/>
    </source>
</evidence>
<evidence type="ECO:0000256" key="3">
    <source>
        <dbReference type="ARBA" id="ARBA00022527"/>
    </source>
</evidence>
<dbReference type="OrthoDB" id="4062651at2759"/>
<dbReference type="Pfam" id="PF13947">
    <property type="entry name" value="GUB_WAK_bind"/>
    <property type="match status" value="1"/>
</dbReference>
<accession>A0A5C7H374</accession>
<evidence type="ECO:0000256" key="1">
    <source>
        <dbReference type="ARBA" id="ARBA00004479"/>
    </source>
</evidence>
<dbReference type="PROSITE" id="PS50011">
    <property type="entry name" value="PROTEIN_KINASE_DOM"/>
    <property type="match status" value="1"/>
</dbReference>
<dbReference type="GO" id="GO:0005524">
    <property type="term" value="F:ATP binding"/>
    <property type="evidence" value="ECO:0007669"/>
    <property type="project" value="InterPro"/>
</dbReference>
<protein>
    <recommendedName>
        <fullName evidence="2">non-specific serine/threonine protein kinase</fullName>
        <ecNumber evidence="2">2.7.11.1</ecNumber>
    </recommendedName>
</protein>